<accession>A0AAV4UI46</accession>
<gene>
    <name evidence="1" type="ORF">CEXT_700541</name>
</gene>
<organism evidence="1 2">
    <name type="scientific">Caerostris extrusa</name>
    <name type="common">Bark spider</name>
    <name type="synonym">Caerostris bankana</name>
    <dbReference type="NCBI Taxonomy" id="172846"/>
    <lineage>
        <taxon>Eukaryota</taxon>
        <taxon>Metazoa</taxon>
        <taxon>Ecdysozoa</taxon>
        <taxon>Arthropoda</taxon>
        <taxon>Chelicerata</taxon>
        <taxon>Arachnida</taxon>
        <taxon>Araneae</taxon>
        <taxon>Araneomorphae</taxon>
        <taxon>Entelegynae</taxon>
        <taxon>Araneoidea</taxon>
        <taxon>Araneidae</taxon>
        <taxon>Caerostris</taxon>
    </lineage>
</organism>
<protein>
    <submittedName>
        <fullName evidence="1">Uncharacterized protein</fullName>
    </submittedName>
</protein>
<reference evidence="1 2" key="1">
    <citation type="submission" date="2021-06" db="EMBL/GenBank/DDBJ databases">
        <title>Caerostris extrusa draft genome.</title>
        <authorList>
            <person name="Kono N."/>
            <person name="Arakawa K."/>
        </authorList>
    </citation>
    <scope>NUCLEOTIDE SEQUENCE [LARGE SCALE GENOMIC DNA]</scope>
</reference>
<evidence type="ECO:0000313" key="1">
    <source>
        <dbReference type="EMBL" id="GIY57512.1"/>
    </source>
</evidence>
<dbReference type="EMBL" id="BPLR01012917">
    <property type="protein sequence ID" value="GIY57512.1"/>
    <property type="molecule type" value="Genomic_DNA"/>
</dbReference>
<comment type="caution">
    <text evidence="1">The sequence shown here is derived from an EMBL/GenBank/DDBJ whole genome shotgun (WGS) entry which is preliminary data.</text>
</comment>
<sequence length="87" mass="10030">MNKMLCQFGGGSSCYKDFYIGIFFYRVDTTTKHVMVNKPCNPGLCEEERLKRSVIGLGIENVYLRRTPFQFHMRVTKSPVVSVQFAI</sequence>
<dbReference type="Proteomes" id="UP001054945">
    <property type="component" value="Unassembled WGS sequence"/>
</dbReference>
<keyword evidence="2" id="KW-1185">Reference proteome</keyword>
<proteinExistence type="predicted"/>
<dbReference type="AlphaFoldDB" id="A0AAV4UI46"/>
<name>A0AAV4UI46_CAEEX</name>
<evidence type="ECO:0000313" key="2">
    <source>
        <dbReference type="Proteomes" id="UP001054945"/>
    </source>
</evidence>